<dbReference type="InterPro" id="IPR009057">
    <property type="entry name" value="Homeodomain-like_sf"/>
</dbReference>
<dbReference type="GO" id="GO:0005829">
    <property type="term" value="C:cytosol"/>
    <property type="evidence" value="ECO:0007669"/>
    <property type="project" value="Ensembl"/>
</dbReference>
<reference evidence="8" key="1">
    <citation type="submission" date="2025-08" db="UniProtKB">
        <authorList>
            <consortium name="Ensembl"/>
        </authorList>
    </citation>
    <scope>IDENTIFICATION</scope>
</reference>
<keyword evidence="3 5" id="KW-0371">Homeobox</keyword>
<dbReference type="PROSITE" id="PS00027">
    <property type="entry name" value="HOMEOBOX_1"/>
    <property type="match status" value="1"/>
</dbReference>
<accession>A0A2K6V2V7</accession>
<evidence type="ECO:0000256" key="6">
    <source>
        <dbReference type="RuleBase" id="RU000682"/>
    </source>
</evidence>
<dbReference type="OMA" id="DDCVYIV"/>
<dbReference type="GO" id="GO:0000981">
    <property type="term" value="F:DNA-binding transcription factor activity, RNA polymerase II-specific"/>
    <property type="evidence" value="ECO:0007669"/>
    <property type="project" value="InterPro"/>
</dbReference>
<dbReference type="GO" id="GO:0005654">
    <property type="term" value="C:nucleoplasm"/>
    <property type="evidence" value="ECO:0007669"/>
    <property type="project" value="Ensembl"/>
</dbReference>
<keyword evidence="2 5" id="KW-0238">DNA-binding</keyword>
<dbReference type="Pfam" id="PF00046">
    <property type="entry name" value="Homeodomain"/>
    <property type="match status" value="1"/>
</dbReference>
<evidence type="ECO:0000259" key="7">
    <source>
        <dbReference type="PROSITE" id="PS50071"/>
    </source>
</evidence>
<comment type="subcellular location">
    <subcellularLocation>
        <location evidence="1 5 6">Nucleus</location>
    </subcellularLocation>
</comment>
<organism evidence="8 9">
    <name type="scientific">Saimiri boliviensis boliviensis</name>
    <name type="common">Bolivian squirrel monkey</name>
    <dbReference type="NCBI Taxonomy" id="39432"/>
    <lineage>
        <taxon>Eukaryota</taxon>
        <taxon>Metazoa</taxon>
        <taxon>Chordata</taxon>
        <taxon>Craniata</taxon>
        <taxon>Vertebrata</taxon>
        <taxon>Euteleostomi</taxon>
        <taxon>Mammalia</taxon>
        <taxon>Eutheria</taxon>
        <taxon>Euarchontoglires</taxon>
        <taxon>Primates</taxon>
        <taxon>Haplorrhini</taxon>
        <taxon>Platyrrhini</taxon>
        <taxon>Cebidae</taxon>
        <taxon>Saimiriinae</taxon>
        <taxon>Saimiri</taxon>
    </lineage>
</organism>
<dbReference type="GO" id="GO:0000977">
    <property type="term" value="F:RNA polymerase II transcription regulatory region sequence-specific DNA binding"/>
    <property type="evidence" value="ECO:0007669"/>
    <property type="project" value="TreeGrafter"/>
</dbReference>
<dbReference type="SUPFAM" id="SSF46689">
    <property type="entry name" value="Homeodomain-like"/>
    <property type="match status" value="1"/>
</dbReference>
<feature type="DNA-binding region" description="Homeobox" evidence="5">
    <location>
        <begin position="103"/>
        <end position="162"/>
    </location>
</feature>
<dbReference type="GeneTree" id="ENSGT00940000163385"/>
<dbReference type="GO" id="GO:0030521">
    <property type="term" value="P:androgen receptor signaling pathway"/>
    <property type="evidence" value="ECO:0007669"/>
    <property type="project" value="Ensembl"/>
</dbReference>
<evidence type="ECO:0000256" key="5">
    <source>
        <dbReference type="PROSITE-ProRule" id="PRU00108"/>
    </source>
</evidence>
<dbReference type="Ensembl" id="ENSSBOT00000055464.1">
    <property type="protein sequence ID" value="ENSSBOP00000038512.1"/>
    <property type="gene ID" value="ENSSBOG00000035324.1"/>
</dbReference>
<dbReference type="CDD" id="cd00086">
    <property type="entry name" value="homeodomain"/>
    <property type="match status" value="1"/>
</dbReference>
<name>A0A2K6V2V7_SAIBB</name>
<dbReference type="AlphaFoldDB" id="A0A2K6V2V7"/>
<keyword evidence="4 5" id="KW-0539">Nucleus</keyword>
<dbReference type="Gene3D" id="1.10.10.60">
    <property type="entry name" value="Homeodomain-like"/>
    <property type="match status" value="1"/>
</dbReference>
<evidence type="ECO:0000256" key="3">
    <source>
        <dbReference type="ARBA" id="ARBA00023155"/>
    </source>
</evidence>
<gene>
    <name evidence="8" type="primary">RHOXF1</name>
</gene>
<dbReference type="SMART" id="SM00389">
    <property type="entry name" value="HOX"/>
    <property type="match status" value="1"/>
</dbReference>
<evidence type="ECO:0000256" key="2">
    <source>
        <dbReference type="ARBA" id="ARBA00023125"/>
    </source>
</evidence>
<dbReference type="PANTHER" id="PTHR24329:SF549">
    <property type="entry name" value="RHOX HOMEOBOX FAMILY MEMBER 1"/>
    <property type="match status" value="1"/>
</dbReference>
<reference evidence="8" key="2">
    <citation type="submission" date="2025-09" db="UniProtKB">
        <authorList>
            <consortium name="Ensembl"/>
        </authorList>
    </citation>
    <scope>IDENTIFICATION</scope>
</reference>
<protein>
    <submittedName>
        <fullName evidence="8">Rhox homeobox family member 1</fullName>
    </submittedName>
</protein>
<dbReference type="InterPro" id="IPR017970">
    <property type="entry name" value="Homeobox_CS"/>
</dbReference>
<dbReference type="Proteomes" id="UP000233220">
    <property type="component" value="Unplaced"/>
</dbReference>
<dbReference type="InterPro" id="IPR001356">
    <property type="entry name" value="HD"/>
</dbReference>
<dbReference type="InterPro" id="IPR050649">
    <property type="entry name" value="Paired_Homeobox_TFs"/>
</dbReference>
<dbReference type="PROSITE" id="PS50071">
    <property type="entry name" value="HOMEOBOX_2"/>
    <property type="match status" value="1"/>
</dbReference>
<proteinExistence type="predicted"/>
<dbReference type="PANTHER" id="PTHR24329">
    <property type="entry name" value="HOMEOBOX PROTEIN ARISTALESS"/>
    <property type="match status" value="1"/>
</dbReference>
<dbReference type="GO" id="GO:0010628">
    <property type="term" value="P:positive regulation of gene expression"/>
    <property type="evidence" value="ECO:0007669"/>
    <property type="project" value="Ensembl"/>
</dbReference>
<evidence type="ECO:0000313" key="8">
    <source>
        <dbReference type="Ensembl" id="ENSSBOP00000038512.1"/>
    </source>
</evidence>
<keyword evidence="9" id="KW-1185">Reference proteome</keyword>
<evidence type="ECO:0000313" key="9">
    <source>
        <dbReference type="Proteomes" id="UP000233220"/>
    </source>
</evidence>
<sequence length="188" mass="21308">MARSRGYGKFYFLTVCPVEENPIPELGAASRAEDHGGQGAPGLMGIMYPEGGVNPEGGVSRDGSVIHEGGGGNQEPEEQQWPWEEPAQAAMEDLQPENWEPPTQRRKFKFTPLQVQELENIFEFTQYPDVFLRRELAHAIGVSEEKVRIWFKNKRARYRQQQRQLMLVNEPPPEPSSDPDDSLCIVLD</sequence>
<feature type="domain" description="Homeobox" evidence="7">
    <location>
        <begin position="101"/>
        <end position="161"/>
    </location>
</feature>
<dbReference type="STRING" id="39432.ENSSBOP00000038512"/>
<evidence type="ECO:0000256" key="1">
    <source>
        <dbReference type="ARBA" id="ARBA00004123"/>
    </source>
</evidence>
<evidence type="ECO:0000256" key="4">
    <source>
        <dbReference type="ARBA" id="ARBA00023242"/>
    </source>
</evidence>